<proteinExistence type="predicted"/>
<evidence type="ECO:0000313" key="1">
    <source>
        <dbReference type="EMBL" id="KAK8936376.1"/>
    </source>
</evidence>
<sequence>MSFFFQFFCNLGNPNCEISGKPRQHFLLLRSPRALAPLFRRIISRKVLQLIPLGTSRIRRRRVPLLTVLYSLHPPRAPSACPVPLTSRPALRYRDTQQGIFLFIFPKQSISLPLLCALLSFSRILRLPPSPSSSATKACEPSILLRR</sequence>
<dbReference type="EMBL" id="JBBWWQ010000011">
    <property type="protein sequence ID" value="KAK8936376.1"/>
    <property type="molecule type" value="Genomic_DNA"/>
</dbReference>
<organism evidence="1 2">
    <name type="scientific">Platanthera zijinensis</name>
    <dbReference type="NCBI Taxonomy" id="2320716"/>
    <lineage>
        <taxon>Eukaryota</taxon>
        <taxon>Viridiplantae</taxon>
        <taxon>Streptophyta</taxon>
        <taxon>Embryophyta</taxon>
        <taxon>Tracheophyta</taxon>
        <taxon>Spermatophyta</taxon>
        <taxon>Magnoliopsida</taxon>
        <taxon>Liliopsida</taxon>
        <taxon>Asparagales</taxon>
        <taxon>Orchidaceae</taxon>
        <taxon>Orchidoideae</taxon>
        <taxon>Orchideae</taxon>
        <taxon>Orchidinae</taxon>
        <taxon>Platanthera</taxon>
    </lineage>
</organism>
<dbReference type="Proteomes" id="UP001418222">
    <property type="component" value="Unassembled WGS sequence"/>
</dbReference>
<gene>
    <name evidence="1" type="ORF">KSP39_PZI013109</name>
</gene>
<dbReference type="AlphaFoldDB" id="A0AAP0G485"/>
<evidence type="ECO:0000313" key="2">
    <source>
        <dbReference type="Proteomes" id="UP001418222"/>
    </source>
</evidence>
<keyword evidence="2" id="KW-1185">Reference proteome</keyword>
<reference evidence="1 2" key="1">
    <citation type="journal article" date="2022" name="Nat. Plants">
        <title>Genomes of leafy and leafless Platanthera orchids illuminate the evolution of mycoheterotrophy.</title>
        <authorList>
            <person name="Li M.H."/>
            <person name="Liu K.W."/>
            <person name="Li Z."/>
            <person name="Lu H.C."/>
            <person name="Ye Q.L."/>
            <person name="Zhang D."/>
            <person name="Wang J.Y."/>
            <person name="Li Y.F."/>
            <person name="Zhong Z.M."/>
            <person name="Liu X."/>
            <person name="Yu X."/>
            <person name="Liu D.K."/>
            <person name="Tu X.D."/>
            <person name="Liu B."/>
            <person name="Hao Y."/>
            <person name="Liao X.Y."/>
            <person name="Jiang Y.T."/>
            <person name="Sun W.H."/>
            <person name="Chen J."/>
            <person name="Chen Y.Q."/>
            <person name="Ai Y."/>
            <person name="Zhai J.W."/>
            <person name="Wu S.S."/>
            <person name="Zhou Z."/>
            <person name="Hsiao Y.Y."/>
            <person name="Wu W.L."/>
            <person name="Chen Y.Y."/>
            <person name="Lin Y.F."/>
            <person name="Hsu J.L."/>
            <person name="Li C.Y."/>
            <person name="Wang Z.W."/>
            <person name="Zhao X."/>
            <person name="Zhong W.Y."/>
            <person name="Ma X.K."/>
            <person name="Ma L."/>
            <person name="Huang J."/>
            <person name="Chen G.Z."/>
            <person name="Huang M.Z."/>
            <person name="Huang L."/>
            <person name="Peng D.H."/>
            <person name="Luo Y.B."/>
            <person name="Zou S.Q."/>
            <person name="Chen S.P."/>
            <person name="Lan S."/>
            <person name="Tsai W.C."/>
            <person name="Van de Peer Y."/>
            <person name="Liu Z.J."/>
        </authorList>
    </citation>
    <scope>NUCLEOTIDE SEQUENCE [LARGE SCALE GENOMIC DNA]</scope>
    <source>
        <strain evidence="1">Lor287</strain>
    </source>
</reference>
<comment type="caution">
    <text evidence="1">The sequence shown here is derived from an EMBL/GenBank/DDBJ whole genome shotgun (WGS) entry which is preliminary data.</text>
</comment>
<protein>
    <submittedName>
        <fullName evidence="1">Uncharacterized protein</fullName>
    </submittedName>
</protein>
<name>A0AAP0G485_9ASPA</name>
<accession>A0AAP0G485</accession>